<evidence type="ECO:0000313" key="2">
    <source>
        <dbReference type="EMBL" id="TVY15162.1"/>
    </source>
</evidence>
<name>A0A8T9BA53_9HELO</name>
<dbReference type="InterPro" id="IPR000210">
    <property type="entry name" value="BTB/POZ_dom"/>
</dbReference>
<accession>A0A8T9BA53</accession>
<proteinExistence type="predicted"/>
<dbReference type="SMART" id="SM00225">
    <property type="entry name" value="BTB"/>
    <property type="match status" value="1"/>
</dbReference>
<dbReference type="InterPro" id="IPR011333">
    <property type="entry name" value="SKP1/BTB/POZ_sf"/>
</dbReference>
<dbReference type="Proteomes" id="UP000469559">
    <property type="component" value="Unassembled WGS sequence"/>
</dbReference>
<reference evidence="2 3" key="1">
    <citation type="submission" date="2018-05" db="EMBL/GenBank/DDBJ databases">
        <title>Whole genome sequencing for identification of molecular markers to develop diagnostic detection tools for the regulated plant pathogen Lachnellula willkommii.</title>
        <authorList>
            <person name="Giroux E."/>
            <person name="Bilodeau G."/>
        </authorList>
    </citation>
    <scope>NUCLEOTIDE SEQUENCE [LARGE SCALE GENOMIC DNA]</scope>
    <source>
        <strain evidence="2 3">CBS 203.66</strain>
    </source>
</reference>
<evidence type="ECO:0000259" key="1">
    <source>
        <dbReference type="PROSITE" id="PS50097"/>
    </source>
</evidence>
<gene>
    <name evidence="2" type="ORF">LARI1_G008226</name>
</gene>
<dbReference type="PANTHER" id="PTHR47843">
    <property type="entry name" value="BTB DOMAIN-CONTAINING PROTEIN-RELATED"/>
    <property type="match status" value="1"/>
</dbReference>
<organism evidence="2 3">
    <name type="scientific">Lachnellula arida</name>
    <dbReference type="NCBI Taxonomy" id="1316785"/>
    <lineage>
        <taxon>Eukaryota</taxon>
        <taxon>Fungi</taxon>
        <taxon>Dikarya</taxon>
        <taxon>Ascomycota</taxon>
        <taxon>Pezizomycotina</taxon>
        <taxon>Leotiomycetes</taxon>
        <taxon>Helotiales</taxon>
        <taxon>Lachnaceae</taxon>
        <taxon>Lachnellula</taxon>
    </lineage>
</organism>
<sequence length="250" mass="28489">MAESPMVILQDASCDTFVKSPLPLYSGPMVTIHVGGDNGSEYKLSKNLLCKQSRYFAKMFEEGKFKEGEEQSCDLEPIDDSDKVVTTRSFDLLVQWIYLGKLAFPSMKPEEEISMALDFARLADMVEVTGMETVIAEHIKNIIFENPAPIDYTWESYRHGDSNMFCVSSQHLKSAWKLPDGHPVRKLFAAASVEGYLRCDKPKFYQEIRDIPGFLADLLDETKKVLRYLQSFSSETRFIEPISKKELIIT</sequence>
<dbReference type="EMBL" id="QGMF01000548">
    <property type="protein sequence ID" value="TVY15162.1"/>
    <property type="molecule type" value="Genomic_DNA"/>
</dbReference>
<keyword evidence="3" id="KW-1185">Reference proteome</keyword>
<dbReference type="OrthoDB" id="194443at2759"/>
<dbReference type="SUPFAM" id="SSF54695">
    <property type="entry name" value="POZ domain"/>
    <property type="match status" value="1"/>
</dbReference>
<evidence type="ECO:0000313" key="3">
    <source>
        <dbReference type="Proteomes" id="UP000469559"/>
    </source>
</evidence>
<comment type="caution">
    <text evidence="2">The sequence shown here is derived from an EMBL/GenBank/DDBJ whole genome shotgun (WGS) entry which is preliminary data.</text>
</comment>
<dbReference type="CDD" id="cd18186">
    <property type="entry name" value="BTB_POZ_ZBTB_KLHL-like"/>
    <property type="match status" value="1"/>
</dbReference>
<protein>
    <recommendedName>
        <fullName evidence="1">BTB domain-containing protein</fullName>
    </recommendedName>
</protein>
<dbReference type="Gene3D" id="3.30.710.10">
    <property type="entry name" value="Potassium Channel Kv1.1, Chain A"/>
    <property type="match status" value="1"/>
</dbReference>
<dbReference type="Pfam" id="PF00651">
    <property type="entry name" value="BTB"/>
    <property type="match status" value="1"/>
</dbReference>
<dbReference type="PROSITE" id="PS50097">
    <property type="entry name" value="BTB"/>
    <property type="match status" value="1"/>
</dbReference>
<feature type="domain" description="BTB" evidence="1">
    <location>
        <begin position="28"/>
        <end position="106"/>
    </location>
</feature>
<dbReference type="PANTHER" id="PTHR47843:SF2">
    <property type="entry name" value="BTB DOMAIN-CONTAINING PROTEIN"/>
    <property type="match status" value="1"/>
</dbReference>
<dbReference type="AlphaFoldDB" id="A0A8T9BA53"/>